<evidence type="ECO:0000313" key="10">
    <source>
        <dbReference type="Proteomes" id="UP000184330"/>
    </source>
</evidence>
<dbReference type="InterPro" id="IPR029063">
    <property type="entry name" value="SAM-dependent_MTases_sf"/>
</dbReference>
<dbReference type="PROSITE" id="PS51559">
    <property type="entry name" value="SAM_RMT2"/>
    <property type="match status" value="1"/>
</dbReference>
<evidence type="ECO:0000256" key="5">
    <source>
        <dbReference type="ARBA" id="ARBA00023242"/>
    </source>
</evidence>
<dbReference type="PANTHER" id="PTHR32379">
    <property type="entry name" value="GUANIDINOACETATE N-METHYLTRANSFERASE"/>
    <property type="match status" value="1"/>
</dbReference>
<comment type="similarity">
    <text evidence="6">Belongs to the class I-like SAM-binding methyltransferase superfamily. RMT2 methyltransferase family.</text>
</comment>
<dbReference type="FunFam" id="3.40.50.150:FF:000135">
    <property type="entry name" value="Arginine N-methyltransferase 2"/>
    <property type="match status" value="1"/>
</dbReference>
<dbReference type="Proteomes" id="UP000184330">
    <property type="component" value="Unassembled WGS sequence"/>
</dbReference>
<dbReference type="EC" id="2.1.1.-" evidence="6"/>
<feature type="region of interest" description="Disordered" evidence="7">
    <location>
        <begin position="70"/>
        <end position="108"/>
    </location>
</feature>
<keyword evidence="5 6" id="KW-0539">Nucleus</keyword>
<dbReference type="Gene3D" id="3.40.50.150">
    <property type="entry name" value="Vaccinia Virus protein VP39"/>
    <property type="match status" value="1"/>
</dbReference>
<reference evidence="9 10" key="1">
    <citation type="submission" date="2016-03" db="EMBL/GenBank/DDBJ databases">
        <authorList>
            <person name="Ploux O."/>
        </authorList>
    </citation>
    <scope>NUCLEOTIDE SEQUENCE [LARGE SCALE GENOMIC DNA]</scope>
    <source>
        <strain evidence="9 10">UAMH 11012</strain>
    </source>
</reference>
<organism evidence="9 10">
    <name type="scientific">Phialocephala subalpina</name>
    <dbReference type="NCBI Taxonomy" id="576137"/>
    <lineage>
        <taxon>Eukaryota</taxon>
        <taxon>Fungi</taxon>
        <taxon>Dikarya</taxon>
        <taxon>Ascomycota</taxon>
        <taxon>Pezizomycotina</taxon>
        <taxon>Leotiomycetes</taxon>
        <taxon>Helotiales</taxon>
        <taxon>Mollisiaceae</taxon>
        <taxon>Phialocephala</taxon>
        <taxon>Phialocephala fortinii species complex</taxon>
    </lineage>
</organism>
<dbReference type="InterPro" id="IPR051038">
    <property type="entry name" value="RMT2/GAMT_Mtase"/>
</dbReference>
<keyword evidence="10" id="KW-1185">Reference proteome</keyword>
<protein>
    <recommendedName>
        <fullName evidence="6">Arginine N-methyltransferase 2</fullName>
        <ecNumber evidence="6">2.1.1.-</ecNumber>
    </recommendedName>
</protein>
<evidence type="ECO:0000256" key="1">
    <source>
        <dbReference type="ARBA" id="ARBA00022490"/>
    </source>
</evidence>
<comment type="function">
    <text evidence="6">S-adenosyl-L-methionine-dependent protein-arginine N-methyltransferase that methylates the delta-nitrogen atom of arginine residues to form N5-methylarginine (type IV) in target proteins. Monomethylates ribosomal protein L12.</text>
</comment>
<dbReference type="SUPFAM" id="SSF53335">
    <property type="entry name" value="S-adenosyl-L-methionine-dependent methyltransferases"/>
    <property type="match status" value="1"/>
</dbReference>
<dbReference type="STRING" id="576137.A0A1L7WC67"/>
<comment type="subcellular location">
    <subcellularLocation>
        <location evidence="6">Cytoplasm</location>
    </subcellularLocation>
    <subcellularLocation>
        <location evidence="6">Nucleus</location>
    </subcellularLocation>
</comment>
<dbReference type="GO" id="GO:0005634">
    <property type="term" value="C:nucleus"/>
    <property type="evidence" value="ECO:0007669"/>
    <property type="project" value="UniProtKB-SubCell"/>
</dbReference>
<feature type="compositionally biased region" description="Acidic residues" evidence="7">
    <location>
        <begin position="71"/>
        <end position="84"/>
    </location>
</feature>
<evidence type="ECO:0000256" key="3">
    <source>
        <dbReference type="ARBA" id="ARBA00022679"/>
    </source>
</evidence>
<accession>A0A1L7WC67</accession>
<dbReference type="InterPro" id="IPR017408">
    <property type="entry name" value="Arginine_N-MeTrfase_2"/>
</dbReference>
<keyword evidence="4" id="KW-0949">S-adenosyl-L-methionine</keyword>
<sequence length="363" mass="40587">MVDSSFKDNDHSTKELFLSGAIWNDLDSNGDTPGCLAWKLGERGRGIYELCVNAGVRAEMLLGLMGGYEELGSEGDEEDEEIPDADASAEVGEDGEMNGTNGTNGTHEHELAVGPAEQTEIQKEKKDVNSEDYLKSELKFEDDKLLDEDDNGVMMKWETDIMRKSVDLLIPDLKPGDRVLNIGFGMGIIDRMFRDTKPKSHYIIEAHPAVLAKLAEPESAFGKNWEENAPEGGKYKIHAGKWQDVCPKLLEGGEVFDAIYFDTFGEDYSQLKLFFTEYVSGLLDGEGRFGFFNGLGADRRVCYDVYTKVAELDLCDAGMDVEWTDVEVPIEGMEQAGEGEWTGVRRRYWTLDKYRLPICTFLG</sequence>
<dbReference type="GO" id="GO:0032259">
    <property type="term" value="P:methylation"/>
    <property type="evidence" value="ECO:0007669"/>
    <property type="project" value="UniProtKB-KW"/>
</dbReference>
<dbReference type="OrthoDB" id="19014at2759"/>
<dbReference type="GO" id="GO:0005737">
    <property type="term" value="C:cytoplasm"/>
    <property type="evidence" value="ECO:0007669"/>
    <property type="project" value="UniProtKB-SubCell"/>
</dbReference>
<evidence type="ECO:0000256" key="6">
    <source>
        <dbReference type="PIRNR" id="PIRNR038148"/>
    </source>
</evidence>
<keyword evidence="3 6" id="KW-0808">Transferase</keyword>
<dbReference type="EMBL" id="FJOG01000001">
    <property type="protein sequence ID" value="CZR50383.1"/>
    <property type="molecule type" value="Genomic_DNA"/>
</dbReference>
<comment type="subunit">
    <text evidence="6">Monomer.</text>
</comment>
<name>A0A1L7WC67_9HELO</name>
<evidence type="ECO:0000259" key="8">
    <source>
        <dbReference type="PROSITE" id="PS51559"/>
    </source>
</evidence>
<evidence type="ECO:0000313" key="9">
    <source>
        <dbReference type="EMBL" id="CZR50383.1"/>
    </source>
</evidence>
<evidence type="ECO:0000256" key="4">
    <source>
        <dbReference type="ARBA" id="ARBA00022691"/>
    </source>
</evidence>
<evidence type="ECO:0000256" key="7">
    <source>
        <dbReference type="SAM" id="MobiDB-lite"/>
    </source>
</evidence>
<dbReference type="PIRSF" id="PIRSF038148">
    <property type="entry name" value="Arginine_N-mtfrase-2"/>
    <property type="match status" value="1"/>
</dbReference>
<dbReference type="InterPro" id="IPR026480">
    <property type="entry name" value="RMT2_dom"/>
</dbReference>
<dbReference type="GO" id="GO:0019702">
    <property type="term" value="F:protein arginine N5-methyltransferase activity"/>
    <property type="evidence" value="ECO:0007669"/>
    <property type="project" value="EnsemblFungi"/>
</dbReference>
<evidence type="ECO:0000256" key="2">
    <source>
        <dbReference type="ARBA" id="ARBA00022603"/>
    </source>
</evidence>
<keyword evidence="1 6" id="KW-0963">Cytoplasm</keyword>
<proteinExistence type="inferred from homology"/>
<keyword evidence="2 6" id="KW-0489">Methyltransferase</keyword>
<gene>
    <name evidence="9" type="ORF">PAC_00255</name>
</gene>
<dbReference type="PANTHER" id="PTHR32379:SF1">
    <property type="entry name" value="GUANIDINOACETATE N-METHYLTRANSFERASE"/>
    <property type="match status" value="1"/>
</dbReference>
<feature type="domain" description="RMT2" evidence="8">
    <location>
        <begin position="123"/>
        <end position="363"/>
    </location>
</feature>
<dbReference type="AlphaFoldDB" id="A0A1L7WC67"/>